<evidence type="ECO:0000256" key="1">
    <source>
        <dbReference type="ARBA" id="ARBA00046632"/>
    </source>
</evidence>
<protein>
    <recommendedName>
        <fullName evidence="3">TGF-beta propeptide domain-containing protein</fullName>
    </recommendedName>
</protein>
<dbReference type="InterPro" id="IPR003940">
    <property type="entry name" value="TGFb2"/>
</dbReference>
<sequence length="200" mass="22277">MDQFMLKRIEAIRGQILSKLKLTSPPEDYPEPEEVPPEVISIYNSTSDLLQEKASRRAAACERERRDEDYYAKEVYKIDMPPFFPSESLALPRALKTAAAPGIALPSRGSRSLFSVLLSFAPSTSFPAVCLRPSGFKTRYSLFLFLKILCRPPARSQPHSVKLEVIPGGELNLELLVGLFSLLRLAPRRIASPEGAPFPC</sequence>
<dbReference type="EMBL" id="JASSZA010000049">
    <property type="protein sequence ID" value="KAK2081925.1"/>
    <property type="molecule type" value="Genomic_DNA"/>
</dbReference>
<comment type="subunit">
    <text evidence="1">Interacts with the serine proteases, HTRA1 and HTRA3. Interacts with ASPN. Interacts with MFAP5.</text>
</comment>
<gene>
    <name evidence="4" type="ORF">P7K49_040062</name>
</gene>
<feature type="domain" description="TGF-beta propeptide" evidence="3">
    <location>
        <begin position="6"/>
        <end position="80"/>
    </location>
</feature>
<organism evidence="4 5">
    <name type="scientific">Saguinus oedipus</name>
    <name type="common">Cotton-top tamarin</name>
    <name type="synonym">Oedipomidas oedipus</name>
    <dbReference type="NCBI Taxonomy" id="9490"/>
    <lineage>
        <taxon>Eukaryota</taxon>
        <taxon>Metazoa</taxon>
        <taxon>Chordata</taxon>
        <taxon>Craniata</taxon>
        <taxon>Vertebrata</taxon>
        <taxon>Euteleostomi</taxon>
        <taxon>Mammalia</taxon>
        <taxon>Eutheria</taxon>
        <taxon>Euarchontoglires</taxon>
        <taxon>Primates</taxon>
        <taxon>Haplorrhini</taxon>
        <taxon>Platyrrhini</taxon>
        <taxon>Cebidae</taxon>
        <taxon>Callitrichinae</taxon>
        <taxon>Saguinus</taxon>
    </lineage>
</organism>
<evidence type="ECO:0000259" key="3">
    <source>
        <dbReference type="Pfam" id="PF00688"/>
    </source>
</evidence>
<proteinExistence type="predicted"/>
<dbReference type="Pfam" id="PF00688">
    <property type="entry name" value="TGFb_propeptide"/>
    <property type="match status" value="1"/>
</dbReference>
<reference evidence="4 5" key="1">
    <citation type="submission" date="2023-05" db="EMBL/GenBank/DDBJ databases">
        <title>B98-5 Cell Line De Novo Hybrid Assembly: An Optical Mapping Approach.</title>
        <authorList>
            <person name="Kananen K."/>
            <person name="Auerbach J.A."/>
            <person name="Kautto E."/>
            <person name="Blachly J.S."/>
        </authorList>
    </citation>
    <scope>NUCLEOTIDE SEQUENCE [LARGE SCALE GENOMIC DNA]</scope>
    <source>
        <strain evidence="4">B95-8</strain>
        <tissue evidence="4">Cell line</tissue>
    </source>
</reference>
<keyword evidence="5" id="KW-1185">Reference proteome</keyword>
<dbReference type="PRINTS" id="PR01425">
    <property type="entry name" value="TGFBETA2"/>
</dbReference>
<evidence type="ECO:0000313" key="5">
    <source>
        <dbReference type="Proteomes" id="UP001266305"/>
    </source>
</evidence>
<accession>A0ABQ9TBJ7</accession>
<name>A0ABQ9TBJ7_SAGOE</name>
<comment type="caution">
    <text evidence="4">The sequence shown here is derived from an EMBL/GenBank/DDBJ whole genome shotgun (WGS) entry which is preliminary data.</text>
</comment>
<evidence type="ECO:0000256" key="2">
    <source>
        <dbReference type="ARBA" id="ARBA00046743"/>
    </source>
</evidence>
<dbReference type="Proteomes" id="UP001266305">
    <property type="component" value="Unassembled WGS sequence"/>
</dbReference>
<comment type="subunit">
    <text evidence="2">Interacts with Transforming growth factor beta-2 (TGF-beta-2) chain; interaction is non-covalent and maintains (TGF-beta-2) in a latent state. Interacts with LRRC32/GARP; leading to regulate activation of TGF-beta-2. Interacts with NREP; the interaction results in a decrease in TGFB2 autoinduction.</text>
</comment>
<dbReference type="Gene3D" id="2.60.120.970">
    <property type="match status" value="1"/>
</dbReference>
<dbReference type="InterPro" id="IPR001111">
    <property type="entry name" value="TGF-b_propeptide"/>
</dbReference>
<evidence type="ECO:0000313" key="4">
    <source>
        <dbReference type="EMBL" id="KAK2081925.1"/>
    </source>
</evidence>